<evidence type="ECO:0000313" key="2">
    <source>
        <dbReference type="Proteomes" id="UP000588017"/>
    </source>
</evidence>
<evidence type="ECO:0000313" key="1">
    <source>
        <dbReference type="EMBL" id="MBB6169925.1"/>
    </source>
</evidence>
<dbReference type="EMBL" id="JACHEH010000020">
    <property type="protein sequence ID" value="MBB6169925.1"/>
    <property type="molecule type" value="Genomic_DNA"/>
</dbReference>
<comment type="caution">
    <text evidence="1">The sequence shown here is derived from an EMBL/GenBank/DDBJ whole genome shotgun (WGS) entry which is preliminary data.</text>
</comment>
<reference evidence="1 2" key="1">
    <citation type="submission" date="2020-08" db="EMBL/GenBank/DDBJ databases">
        <title>Genomic Encyclopedia of Type Strains, Phase IV (KMG-IV): sequencing the most valuable type-strain genomes for metagenomic binning, comparative biology and taxonomic classification.</title>
        <authorList>
            <person name="Goeker M."/>
        </authorList>
    </citation>
    <scope>NUCLEOTIDE SEQUENCE [LARGE SCALE GENOMIC DNA]</scope>
    <source>
        <strain evidence="1 2">DSM 101465</strain>
    </source>
</reference>
<feature type="non-terminal residue" evidence="1">
    <location>
        <position position="1"/>
    </location>
</feature>
<protein>
    <submittedName>
        <fullName evidence="1">PBP1b-binding outer membrane lipoprotein LpoB</fullName>
    </submittedName>
</protein>
<keyword evidence="2" id="KW-1185">Reference proteome</keyword>
<organism evidence="1 2">
    <name type="scientific">Chelatococcus composti</name>
    <dbReference type="NCBI Taxonomy" id="1743235"/>
    <lineage>
        <taxon>Bacteria</taxon>
        <taxon>Pseudomonadati</taxon>
        <taxon>Pseudomonadota</taxon>
        <taxon>Alphaproteobacteria</taxon>
        <taxon>Hyphomicrobiales</taxon>
        <taxon>Chelatococcaceae</taxon>
        <taxon>Chelatococcus</taxon>
    </lineage>
</organism>
<accession>A0A841KCA9</accession>
<proteinExistence type="predicted"/>
<sequence length="122" mass="13716">FEAVVVTTGRVPLAGERPFVPDHKVYFADFDDENTSYFVCAMLNSAMVKEYIESHTIQIQVSNIFKHMSIPRFKAADARHTKIVDLCKKAHLAKNDASRAEILDEMNKLSEEVLTGKKATKG</sequence>
<keyword evidence="1" id="KW-0449">Lipoprotein</keyword>
<dbReference type="AlphaFoldDB" id="A0A841KCA9"/>
<gene>
    <name evidence="1" type="ORF">HNQ73_003588</name>
</gene>
<name>A0A841KCA9_9HYPH</name>
<dbReference type="Proteomes" id="UP000588017">
    <property type="component" value="Unassembled WGS sequence"/>
</dbReference>